<feature type="compositionally biased region" description="Basic and acidic residues" evidence="1">
    <location>
        <begin position="98"/>
        <end position="107"/>
    </location>
</feature>
<keyword evidence="3" id="KW-1185">Reference proteome</keyword>
<dbReference type="RefSeq" id="WP_209381233.1">
    <property type="nucleotide sequence ID" value="NZ_JAGIZB010000023.1"/>
</dbReference>
<dbReference type="EMBL" id="JAGIZB010000023">
    <property type="protein sequence ID" value="MBP0446966.1"/>
    <property type="molecule type" value="Genomic_DNA"/>
</dbReference>
<accession>A0ABS4AJB2</accession>
<feature type="compositionally biased region" description="Low complexity" evidence="1">
    <location>
        <begin position="121"/>
        <end position="133"/>
    </location>
</feature>
<protein>
    <submittedName>
        <fullName evidence="2">DUF3618 domain-containing protein</fullName>
    </submittedName>
</protein>
<dbReference type="Pfam" id="PF12277">
    <property type="entry name" value="DUF3618"/>
    <property type="match status" value="1"/>
</dbReference>
<feature type="region of interest" description="Disordered" evidence="1">
    <location>
        <begin position="1"/>
        <end position="28"/>
    </location>
</feature>
<dbReference type="InterPro" id="IPR022062">
    <property type="entry name" value="DUF3618"/>
</dbReference>
<dbReference type="Proteomes" id="UP000681594">
    <property type="component" value="Unassembled WGS sequence"/>
</dbReference>
<gene>
    <name evidence="2" type="ORF">J8J14_19500</name>
</gene>
<evidence type="ECO:0000256" key="1">
    <source>
        <dbReference type="SAM" id="MobiDB-lite"/>
    </source>
</evidence>
<feature type="region of interest" description="Disordered" evidence="1">
    <location>
        <begin position="350"/>
        <end position="373"/>
    </location>
</feature>
<feature type="compositionally biased region" description="Basic and acidic residues" evidence="1">
    <location>
        <begin position="8"/>
        <end position="25"/>
    </location>
</feature>
<feature type="compositionally biased region" description="Basic and acidic residues" evidence="1">
    <location>
        <begin position="350"/>
        <end position="359"/>
    </location>
</feature>
<sequence>MSGTTTDPGDKSSRQIETEVERTRADVSGTLDALRDRLSPSQMMDQAIDQIADYARGSGGADFARNLGTAVRDNPLPVMLIGAGIAWMLLSKNEPRSRDPYAHRDTGQRLLPPPETDAFVGSMPIGSSRGSSSTRDRLSGAASAVQDGAGRAADTVSDAASRIGSAVSDAASAVGAAASRVAEMGSDLVGSASDAAGRAARGVGSAGYHAAGAAGDGYDAVRRRASGAVGGVNRGVGELTEAHPLLLGALGMALGATIGAVLPRTRTEDRLMGEVRDELADRAADAAQESYDSVRTAATEGLNQVQDQLASSYAETKEGLDKGGLGSAGDVLSKAAGDVTRAAGDALRNVADEAKRNVDEAGGTSSPKPTGSV</sequence>
<feature type="compositionally biased region" description="Polar residues" evidence="1">
    <location>
        <begin position="363"/>
        <end position="373"/>
    </location>
</feature>
<evidence type="ECO:0000313" key="3">
    <source>
        <dbReference type="Proteomes" id="UP000681594"/>
    </source>
</evidence>
<name>A0ABS4AJB2_9PROT</name>
<feature type="region of interest" description="Disordered" evidence="1">
    <location>
        <begin position="98"/>
        <end position="151"/>
    </location>
</feature>
<organism evidence="2 3">
    <name type="scientific">Pararoseomonas baculiformis</name>
    <dbReference type="NCBI Taxonomy" id="2820812"/>
    <lineage>
        <taxon>Bacteria</taxon>
        <taxon>Pseudomonadati</taxon>
        <taxon>Pseudomonadota</taxon>
        <taxon>Alphaproteobacteria</taxon>
        <taxon>Acetobacterales</taxon>
        <taxon>Acetobacteraceae</taxon>
        <taxon>Pararoseomonas</taxon>
    </lineage>
</organism>
<reference evidence="2 3" key="1">
    <citation type="submission" date="2021-03" db="EMBL/GenBank/DDBJ databases">
        <authorList>
            <person name="So Y."/>
        </authorList>
    </citation>
    <scope>NUCLEOTIDE SEQUENCE [LARGE SCALE GENOMIC DNA]</scope>
    <source>
        <strain evidence="2 3">SSH11</strain>
    </source>
</reference>
<proteinExistence type="predicted"/>
<comment type="caution">
    <text evidence="2">The sequence shown here is derived from an EMBL/GenBank/DDBJ whole genome shotgun (WGS) entry which is preliminary data.</text>
</comment>
<evidence type="ECO:0000313" key="2">
    <source>
        <dbReference type="EMBL" id="MBP0446966.1"/>
    </source>
</evidence>